<dbReference type="GO" id="GO:0006529">
    <property type="term" value="P:asparagine biosynthetic process"/>
    <property type="evidence" value="ECO:0007669"/>
    <property type="project" value="UniProtKB-KW"/>
</dbReference>
<evidence type="ECO:0000259" key="6">
    <source>
        <dbReference type="Pfam" id="PF00733"/>
    </source>
</evidence>
<dbReference type="InterPro" id="IPR014729">
    <property type="entry name" value="Rossmann-like_a/b/a_fold"/>
</dbReference>
<accession>A0AA44Q6H2</accession>
<evidence type="ECO:0000313" key="8">
    <source>
        <dbReference type="Proteomes" id="UP000226357"/>
    </source>
</evidence>
<sequence length="469" mass="55512">MGVKTLFWTKYNNSYMFASDIFILRKFFDFNDINYNYFKEFHERNGIVDTEITPYKSVYRIPSGSYLNATKDVFELCKYWELSSVSGSISYKKESDYMEEFSELLHRSVKDRLSKVMKNSILLSGGMDSTSIYAMAKKSEKTDNRLYTKGISAVFNELKECDEKKYIYELTNKYNDEGIFINCDNVFLFENFPYNVPFSYEPNDNSVTFNITYSIVKKSVDNGYVNILSGYAGDHLLTGSLYVARDFIRKGQFAKALSYVTNYSIVNNTSAFKNFIQYILSPNILKERELCKDTIYYKEMEKKTKLIKHFHQKELYYEMSHAKCHLYSDRVIGALAGADINHPFLDRRLVEYIYKIPGELRFSEENTKHILRKSMEKYLPISIVNRIDKTEHLAHLYKNIRQDWYSILKVMENPMIVKKLNLISADSWKEELKKCRNGLANREDFWILFSIELWLIKYFRKLYEINHNS</sequence>
<dbReference type="SUPFAM" id="SSF56235">
    <property type="entry name" value="N-terminal nucleophile aminohydrolases (Ntn hydrolases)"/>
    <property type="match status" value="1"/>
</dbReference>
<dbReference type="Gene3D" id="3.40.50.620">
    <property type="entry name" value="HUPs"/>
    <property type="match status" value="1"/>
</dbReference>
<dbReference type="PIRSF" id="PIRSF001589">
    <property type="entry name" value="Asn_synthetase_glu-h"/>
    <property type="match status" value="1"/>
</dbReference>
<gene>
    <name evidence="7" type="ORF">COK38_26350</name>
</gene>
<keyword evidence="4" id="KW-0061">Asparagine biosynthesis</keyword>
<dbReference type="Proteomes" id="UP000226357">
    <property type="component" value="Unassembled WGS sequence"/>
</dbReference>
<dbReference type="Gene3D" id="3.60.20.10">
    <property type="entry name" value="Glutamine Phosphoribosylpyrophosphate, subunit 1, domain 1"/>
    <property type="match status" value="1"/>
</dbReference>
<comment type="caution">
    <text evidence="7">The sequence shown here is derived from an EMBL/GenBank/DDBJ whole genome shotgun (WGS) entry which is preliminary data.</text>
</comment>
<evidence type="ECO:0000256" key="5">
    <source>
        <dbReference type="ARBA" id="ARBA00048741"/>
    </source>
</evidence>
<comment type="similarity">
    <text evidence="2">Belongs to the asparagine synthetase family.</text>
</comment>
<dbReference type="EMBL" id="NVBO01000372">
    <property type="protein sequence ID" value="PFR87208.1"/>
    <property type="molecule type" value="Genomic_DNA"/>
</dbReference>
<reference evidence="7 8" key="1">
    <citation type="submission" date="2017-09" db="EMBL/GenBank/DDBJ databases">
        <title>Large-scale bioinformatics analysis of Bacillus genomes uncovers conserved roles of natural products in bacterial physiology.</title>
        <authorList>
            <consortium name="Agbiome Team Llc"/>
            <person name="Bleich R.M."/>
            <person name="Grubbs K.J."/>
            <person name="Santa Maria K.C."/>
            <person name="Allen S.E."/>
            <person name="Farag S."/>
            <person name="Shank E.A."/>
            <person name="Bowers A."/>
        </authorList>
    </citation>
    <scope>NUCLEOTIDE SEQUENCE [LARGE SCALE GENOMIC DNA]</scope>
    <source>
        <strain evidence="7 8">AFS067272</strain>
    </source>
</reference>
<dbReference type="InterPro" id="IPR051786">
    <property type="entry name" value="ASN_synthetase/amidase"/>
</dbReference>
<dbReference type="PANTHER" id="PTHR43284">
    <property type="entry name" value="ASPARAGINE SYNTHETASE (GLUTAMINE-HYDROLYZING)"/>
    <property type="match status" value="1"/>
</dbReference>
<dbReference type="AlphaFoldDB" id="A0AA44Q6H2"/>
<comment type="catalytic activity">
    <reaction evidence="5">
        <text>L-aspartate + L-glutamine + ATP + H2O = L-asparagine + L-glutamate + AMP + diphosphate + H(+)</text>
        <dbReference type="Rhea" id="RHEA:12228"/>
        <dbReference type="ChEBI" id="CHEBI:15377"/>
        <dbReference type="ChEBI" id="CHEBI:15378"/>
        <dbReference type="ChEBI" id="CHEBI:29985"/>
        <dbReference type="ChEBI" id="CHEBI:29991"/>
        <dbReference type="ChEBI" id="CHEBI:30616"/>
        <dbReference type="ChEBI" id="CHEBI:33019"/>
        <dbReference type="ChEBI" id="CHEBI:58048"/>
        <dbReference type="ChEBI" id="CHEBI:58359"/>
        <dbReference type="ChEBI" id="CHEBI:456215"/>
        <dbReference type="EC" id="6.3.5.4"/>
    </reaction>
</comment>
<organism evidence="7 8">
    <name type="scientific">Bacillus cereus</name>
    <dbReference type="NCBI Taxonomy" id="1396"/>
    <lineage>
        <taxon>Bacteria</taxon>
        <taxon>Bacillati</taxon>
        <taxon>Bacillota</taxon>
        <taxon>Bacilli</taxon>
        <taxon>Bacillales</taxon>
        <taxon>Bacillaceae</taxon>
        <taxon>Bacillus</taxon>
        <taxon>Bacillus cereus group</taxon>
    </lineage>
</organism>
<evidence type="ECO:0000256" key="3">
    <source>
        <dbReference type="ARBA" id="ARBA00012737"/>
    </source>
</evidence>
<name>A0AA44Q6H2_BACCE</name>
<keyword evidence="4" id="KW-0028">Amino-acid biosynthesis</keyword>
<evidence type="ECO:0000256" key="2">
    <source>
        <dbReference type="ARBA" id="ARBA00005752"/>
    </source>
</evidence>
<dbReference type="PANTHER" id="PTHR43284:SF1">
    <property type="entry name" value="ASPARAGINE SYNTHETASE"/>
    <property type="match status" value="1"/>
</dbReference>
<feature type="domain" description="Asparagine synthetase" evidence="6">
    <location>
        <begin position="101"/>
        <end position="455"/>
    </location>
</feature>
<dbReference type="EC" id="6.3.5.4" evidence="3"/>
<evidence type="ECO:0000256" key="1">
    <source>
        <dbReference type="ARBA" id="ARBA00005187"/>
    </source>
</evidence>
<dbReference type="InterPro" id="IPR006426">
    <property type="entry name" value="Asn_synth_AEB"/>
</dbReference>
<evidence type="ECO:0000313" key="7">
    <source>
        <dbReference type="EMBL" id="PFR87208.1"/>
    </source>
</evidence>
<evidence type="ECO:0000256" key="4">
    <source>
        <dbReference type="ARBA" id="ARBA00022888"/>
    </source>
</evidence>
<dbReference type="SUPFAM" id="SSF52402">
    <property type="entry name" value="Adenine nucleotide alpha hydrolases-like"/>
    <property type="match status" value="1"/>
</dbReference>
<proteinExistence type="inferred from homology"/>
<dbReference type="Pfam" id="PF00733">
    <property type="entry name" value="Asn_synthase"/>
    <property type="match status" value="1"/>
</dbReference>
<dbReference type="InterPro" id="IPR029055">
    <property type="entry name" value="Ntn_hydrolases_N"/>
</dbReference>
<dbReference type="GO" id="GO:0004066">
    <property type="term" value="F:asparagine synthase (glutamine-hydrolyzing) activity"/>
    <property type="evidence" value="ECO:0007669"/>
    <property type="project" value="UniProtKB-EC"/>
</dbReference>
<protein>
    <recommendedName>
        <fullName evidence="3">asparagine synthase (glutamine-hydrolyzing)</fullName>
        <ecNumber evidence="3">6.3.5.4</ecNumber>
    </recommendedName>
</protein>
<dbReference type="InterPro" id="IPR001962">
    <property type="entry name" value="Asn_synthase"/>
</dbReference>
<comment type="pathway">
    <text evidence="1">Amino-acid biosynthesis; L-asparagine biosynthesis; L-asparagine from L-aspartate (L-Gln route): step 1/1.</text>
</comment>